<feature type="compositionally biased region" description="Basic and acidic residues" evidence="1">
    <location>
        <begin position="157"/>
        <end position="166"/>
    </location>
</feature>
<feature type="signal peptide" evidence="2">
    <location>
        <begin position="1"/>
        <end position="32"/>
    </location>
</feature>
<accession>A0ABV3CFQ6</accession>
<feature type="chain" id="PRO_5045532585" description="Lipoprotein" evidence="2">
    <location>
        <begin position="33"/>
        <end position="320"/>
    </location>
</feature>
<keyword evidence="2" id="KW-0732">Signal</keyword>
<dbReference type="EMBL" id="JBEZAE010000019">
    <property type="protein sequence ID" value="MEU7073584.1"/>
    <property type="molecule type" value="Genomic_DNA"/>
</dbReference>
<evidence type="ECO:0000256" key="1">
    <source>
        <dbReference type="SAM" id="MobiDB-lite"/>
    </source>
</evidence>
<gene>
    <name evidence="3" type="ORF">AB0A88_26065</name>
</gene>
<evidence type="ECO:0000313" key="3">
    <source>
        <dbReference type="EMBL" id="MEU7073584.1"/>
    </source>
</evidence>
<dbReference type="PROSITE" id="PS51257">
    <property type="entry name" value="PROKAR_LIPOPROTEIN"/>
    <property type="match status" value="1"/>
</dbReference>
<protein>
    <recommendedName>
        <fullName evidence="5">Lipoprotein</fullName>
    </recommendedName>
</protein>
<proteinExistence type="predicted"/>
<organism evidence="3 4">
    <name type="scientific">Streptomyces narbonensis</name>
    <dbReference type="NCBI Taxonomy" id="67333"/>
    <lineage>
        <taxon>Bacteria</taxon>
        <taxon>Bacillati</taxon>
        <taxon>Actinomycetota</taxon>
        <taxon>Actinomycetes</taxon>
        <taxon>Kitasatosporales</taxon>
        <taxon>Streptomycetaceae</taxon>
        <taxon>Streptomyces</taxon>
    </lineage>
</organism>
<reference evidence="3 4" key="1">
    <citation type="submission" date="2024-06" db="EMBL/GenBank/DDBJ databases">
        <title>The Natural Products Discovery Center: Release of the First 8490 Sequenced Strains for Exploring Actinobacteria Biosynthetic Diversity.</title>
        <authorList>
            <person name="Kalkreuter E."/>
            <person name="Kautsar S.A."/>
            <person name="Yang D."/>
            <person name="Bader C.D."/>
            <person name="Teijaro C.N."/>
            <person name="Fluegel L."/>
            <person name="Davis C.M."/>
            <person name="Simpson J.R."/>
            <person name="Lauterbach L."/>
            <person name="Steele A.D."/>
            <person name="Gui C."/>
            <person name="Meng S."/>
            <person name="Li G."/>
            <person name="Viehrig K."/>
            <person name="Ye F."/>
            <person name="Su P."/>
            <person name="Kiefer A.F."/>
            <person name="Nichols A."/>
            <person name="Cepeda A.J."/>
            <person name="Yan W."/>
            <person name="Fan B."/>
            <person name="Jiang Y."/>
            <person name="Adhikari A."/>
            <person name="Zheng C.-J."/>
            <person name="Schuster L."/>
            <person name="Cowan T.M."/>
            <person name="Smanski M.J."/>
            <person name="Chevrette M.G."/>
            <person name="De Carvalho L.P.S."/>
            <person name="Shen B."/>
        </authorList>
    </citation>
    <scope>NUCLEOTIDE SEQUENCE [LARGE SCALE GENOMIC DNA]</scope>
    <source>
        <strain evidence="3 4">NPDC045974</strain>
    </source>
</reference>
<comment type="caution">
    <text evidence="3">The sequence shown here is derived from an EMBL/GenBank/DDBJ whole genome shotgun (WGS) entry which is preliminary data.</text>
</comment>
<dbReference type="Proteomes" id="UP001551329">
    <property type="component" value="Unassembled WGS sequence"/>
</dbReference>
<sequence length="320" mass="34555">MHPRTSRPAAALLLSAGLLLTACSSGDPSASADPTPLSDPSRVSAAQLVYPLDPYKATDEQRRALEKAQDLLAVDCMKRLGITYRPAARPVPAARSTQRYGLTDEARAARYGYGTPGYVPDSAGPRSDPLTPAERLALSGPPLESKPGGGMKLPPRTLEEQRRTDSGRTVNGKKVPAGGCGREAHLRLYAEKKEPEDLLYVFGMEGEALTRAKASPKVAAAVKAWSACMAEKGYRVTDPMAPHKELGLNPEGEADLGTPKAIAAAKQDVACKKRVRLVGFWYEAEVGFQRELMEEHSETLKQVKTEHEERIRKAAKVNGT</sequence>
<dbReference type="RefSeq" id="WP_358475460.1">
    <property type="nucleotide sequence ID" value="NZ_JBEZAE010000019.1"/>
</dbReference>
<evidence type="ECO:0008006" key="5">
    <source>
        <dbReference type="Google" id="ProtNLM"/>
    </source>
</evidence>
<evidence type="ECO:0000313" key="4">
    <source>
        <dbReference type="Proteomes" id="UP001551329"/>
    </source>
</evidence>
<evidence type="ECO:0000256" key="2">
    <source>
        <dbReference type="SAM" id="SignalP"/>
    </source>
</evidence>
<feature type="region of interest" description="Disordered" evidence="1">
    <location>
        <begin position="118"/>
        <end position="177"/>
    </location>
</feature>
<name>A0ABV3CFQ6_9ACTN</name>
<keyword evidence="4" id="KW-1185">Reference proteome</keyword>